<dbReference type="Gene3D" id="3.40.50.1000">
    <property type="entry name" value="HAD superfamily/HAD-like"/>
    <property type="match status" value="1"/>
</dbReference>
<comment type="similarity">
    <text evidence="2">Belongs to the HAD-like hydrolase superfamily. CbbY/CbbZ/Gph/YieH family.</text>
</comment>
<dbReference type="GO" id="GO:0016787">
    <property type="term" value="F:hydrolase activity"/>
    <property type="evidence" value="ECO:0007669"/>
    <property type="project" value="UniProtKB-KW"/>
</dbReference>
<dbReference type="AlphaFoldDB" id="A0A5B9W9G7"/>
<proteinExistence type="inferred from homology"/>
<dbReference type="PRINTS" id="PR00413">
    <property type="entry name" value="HADHALOGNASE"/>
</dbReference>
<keyword evidence="7" id="KW-1185">Reference proteome</keyword>
<evidence type="ECO:0000313" key="7">
    <source>
        <dbReference type="Proteomes" id="UP000324233"/>
    </source>
</evidence>
<gene>
    <name evidence="6" type="ORF">OJF2_53060</name>
</gene>
<evidence type="ECO:0000313" key="6">
    <source>
        <dbReference type="EMBL" id="QEH36721.1"/>
    </source>
</evidence>
<dbReference type="InterPro" id="IPR023198">
    <property type="entry name" value="PGP-like_dom2"/>
</dbReference>
<dbReference type="EC" id="3.1.3.-" evidence="6"/>
<dbReference type="Pfam" id="PF00702">
    <property type="entry name" value="Hydrolase"/>
    <property type="match status" value="1"/>
</dbReference>
<dbReference type="SFLD" id="SFLDS00003">
    <property type="entry name" value="Haloacid_Dehalogenase"/>
    <property type="match status" value="1"/>
</dbReference>
<keyword evidence="4" id="KW-0460">Magnesium</keyword>
<dbReference type="GO" id="GO:0046872">
    <property type="term" value="F:metal ion binding"/>
    <property type="evidence" value="ECO:0007669"/>
    <property type="project" value="UniProtKB-KW"/>
</dbReference>
<protein>
    <submittedName>
        <fullName evidence="6">Phosphorylated carbohydrates phosphatase</fullName>
        <ecNumber evidence="6">3.1.3.-</ecNumber>
    </submittedName>
</protein>
<dbReference type="InterPro" id="IPR006439">
    <property type="entry name" value="HAD-SF_hydro_IA"/>
</dbReference>
<accession>A0A5B9W9G7</accession>
<dbReference type="PANTHER" id="PTHR46193:SF18">
    <property type="entry name" value="HEXITOL PHOSPHATASE B"/>
    <property type="match status" value="1"/>
</dbReference>
<dbReference type="NCBIfam" id="TIGR01509">
    <property type="entry name" value="HAD-SF-IA-v3"/>
    <property type="match status" value="1"/>
</dbReference>
<evidence type="ECO:0000256" key="4">
    <source>
        <dbReference type="ARBA" id="ARBA00022842"/>
    </source>
</evidence>
<dbReference type="SFLD" id="SFLDG01135">
    <property type="entry name" value="C1.5.6:_HAD__Beta-PGM__Phospha"/>
    <property type="match status" value="1"/>
</dbReference>
<dbReference type="RefSeq" id="WP_246196152.1">
    <property type="nucleotide sequence ID" value="NZ_CP042997.1"/>
</dbReference>
<reference evidence="6 7" key="1">
    <citation type="submission" date="2019-08" db="EMBL/GenBank/DDBJ databases">
        <title>Deep-cultivation of Planctomycetes and their phenomic and genomic characterization uncovers novel biology.</title>
        <authorList>
            <person name="Wiegand S."/>
            <person name="Jogler M."/>
            <person name="Boedeker C."/>
            <person name="Pinto D."/>
            <person name="Vollmers J."/>
            <person name="Rivas-Marin E."/>
            <person name="Kohn T."/>
            <person name="Peeters S.H."/>
            <person name="Heuer A."/>
            <person name="Rast P."/>
            <person name="Oberbeckmann S."/>
            <person name="Bunk B."/>
            <person name="Jeske O."/>
            <person name="Meyerdierks A."/>
            <person name="Storesund J.E."/>
            <person name="Kallscheuer N."/>
            <person name="Luecker S."/>
            <person name="Lage O.M."/>
            <person name="Pohl T."/>
            <person name="Merkel B.J."/>
            <person name="Hornburger P."/>
            <person name="Mueller R.-W."/>
            <person name="Bruemmer F."/>
            <person name="Labrenz M."/>
            <person name="Spormann A.M."/>
            <person name="Op den Camp H."/>
            <person name="Overmann J."/>
            <person name="Amann R."/>
            <person name="Jetten M.S.M."/>
            <person name="Mascher T."/>
            <person name="Medema M.H."/>
            <person name="Devos D.P."/>
            <person name="Kaster A.-K."/>
            <person name="Ovreas L."/>
            <person name="Rohde M."/>
            <person name="Galperin M.Y."/>
            <person name="Jogler C."/>
        </authorList>
    </citation>
    <scope>NUCLEOTIDE SEQUENCE [LARGE SCALE GENOMIC DNA]</scope>
    <source>
        <strain evidence="6 7">OJF2</strain>
    </source>
</reference>
<organism evidence="6 7">
    <name type="scientific">Aquisphaera giovannonii</name>
    <dbReference type="NCBI Taxonomy" id="406548"/>
    <lineage>
        <taxon>Bacteria</taxon>
        <taxon>Pseudomonadati</taxon>
        <taxon>Planctomycetota</taxon>
        <taxon>Planctomycetia</taxon>
        <taxon>Isosphaerales</taxon>
        <taxon>Isosphaeraceae</taxon>
        <taxon>Aquisphaera</taxon>
    </lineage>
</organism>
<evidence type="ECO:0000256" key="3">
    <source>
        <dbReference type="ARBA" id="ARBA00022723"/>
    </source>
</evidence>
<keyword evidence="6" id="KW-0378">Hydrolase</keyword>
<sequence>MSSENMPLLAIFDHDGVLVDTLALHQDAWVEHGRRSGIPITREYVLETFGMTNPSLLRRILGESLEDAVIAAHTDGKEACYRELAAGKIALMDGVRELLDGLTAAGVKLAIGSSGVRGNLELTARDCGLEGRFAAMAALEDIKHGKPDPEVFLVAASRAGVEPSRAVVFEDAPVGVRAAKAAGMYAVAITSTHPAAPLREAGADEVVETLRGYDVAALIRRLHDRSPGVVPGLGPA</sequence>
<dbReference type="SUPFAM" id="SSF56784">
    <property type="entry name" value="HAD-like"/>
    <property type="match status" value="1"/>
</dbReference>
<dbReference type="EMBL" id="CP042997">
    <property type="protein sequence ID" value="QEH36721.1"/>
    <property type="molecule type" value="Genomic_DNA"/>
</dbReference>
<dbReference type="CDD" id="cd07505">
    <property type="entry name" value="HAD_BPGM-like"/>
    <property type="match status" value="1"/>
</dbReference>
<dbReference type="KEGG" id="agv:OJF2_53060"/>
<keyword evidence="3" id="KW-0479">Metal-binding</keyword>
<comment type="cofactor">
    <cofactor evidence="1">
        <name>Mg(2+)</name>
        <dbReference type="ChEBI" id="CHEBI:18420"/>
    </cofactor>
</comment>
<dbReference type="Proteomes" id="UP000324233">
    <property type="component" value="Chromosome"/>
</dbReference>
<evidence type="ECO:0000256" key="1">
    <source>
        <dbReference type="ARBA" id="ARBA00001946"/>
    </source>
</evidence>
<dbReference type="PANTHER" id="PTHR46193">
    <property type="entry name" value="6-PHOSPHOGLUCONATE PHOSPHATASE"/>
    <property type="match status" value="1"/>
</dbReference>
<dbReference type="InterPro" id="IPR051600">
    <property type="entry name" value="Beta-PGM-like"/>
</dbReference>
<name>A0A5B9W9G7_9BACT</name>
<evidence type="ECO:0000256" key="2">
    <source>
        <dbReference type="ARBA" id="ARBA00006171"/>
    </source>
</evidence>
<keyword evidence="5" id="KW-0119">Carbohydrate metabolism</keyword>
<dbReference type="InterPro" id="IPR036412">
    <property type="entry name" value="HAD-like_sf"/>
</dbReference>
<evidence type="ECO:0000256" key="5">
    <source>
        <dbReference type="ARBA" id="ARBA00023277"/>
    </source>
</evidence>
<dbReference type="SFLD" id="SFLDG01129">
    <property type="entry name" value="C1.5:_HAD__Beta-PGM__Phosphata"/>
    <property type="match status" value="1"/>
</dbReference>
<dbReference type="Gene3D" id="1.10.150.240">
    <property type="entry name" value="Putative phosphatase, domain 2"/>
    <property type="match status" value="1"/>
</dbReference>
<dbReference type="InterPro" id="IPR023214">
    <property type="entry name" value="HAD_sf"/>
</dbReference>